<comment type="caution">
    <text evidence="1">The sequence shown here is derived from an EMBL/GenBank/DDBJ whole genome shotgun (WGS) entry which is preliminary data.</text>
</comment>
<sequence>MKRPLTAREIDDAVRFLRNRLRTRVTAWGELAVDIANVPAAERTARLQRLDRELQQHLLPHLELEETLFDDEPEPMIALEHRAIRRAVTRLHHVATAGEVHPYLVQSTVAALHVVVEDHLRRDELIVLPELVGT</sequence>
<evidence type="ECO:0000313" key="1">
    <source>
        <dbReference type="EMBL" id="GGI08150.1"/>
    </source>
</evidence>
<dbReference type="EMBL" id="BMHA01000011">
    <property type="protein sequence ID" value="GGI08150.1"/>
    <property type="molecule type" value="Genomic_DNA"/>
</dbReference>
<accession>A0A8J3AC07</accession>
<gene>
    <name evidence="1" type="ORF">GCM10011354_27650</name>
</gene>
<dbReference type="AlphaFoldDB" id="A0A8J3AC07"/>
<protein>
    <recommendedName>
        <fullName evidence="3">Hemerythrin HHE cation binding domain-containing protein</fullName>
    </recommendedName>
</protein>
<dbReference type="Proteomes" id="UP000650511">
    <property type="component" value="Unassembled WGS sequence"/>
</dbReference>
<evidence type="ECO:0008006" key="3">
    <source>
        <dbReference type="Google" id="ProtNLM"/>
    </source>
</evidence>
<reference evidence="1" key="2">
    <citation type="submission" date="2020-09" db="EMBL/GenBank/DDBJ databases">
        <authorList>
            <person name="Sun Q."/>
            <person name="Zhou Y."/>
        </authorList>
    </citation>
    <scope>NUCLEOTIDE SEQUENCE</scope>
    <source>
        <strain evidence="1">CGMCC 1.14988</strain>
    </source>
</reference>
<name>A0A8J3AC07_9ACTN</name>
<proteinExistence type="predicted"/>
<dbReference type="RefSeq" id="WP_130650030.1">
    <property type="nucleotide sequence ID" value="NZ_BMHA01000011.1"/>
</dbReference>
<keyword evidence="2" id="KW-1185">Reference proteome</keyword>
<organism evidence="1 2">
    <name type="scientific">Egicoccus halophilus</name>
    <dbReference type="NCBI Taxonomy" id="1670830"/>
    <lineage>
        <taxon>Bacteria</taxon>
        <taxon>Bacillati</taxon>
        <taxon>Actinomycetota</taxon>
        <taxon>Nitriliruptoria</taxon>
        <taxon>Egicoccales</taxon>
        <taxon>Egicoccaceae</taxon>
        <taxon>Egicoccus</taxon>
    </lineage>
</organism>
<reference evidence="1" key="1">
    <citation type="journal article" date="2014" name="Int. J. Syst. Evol. Microbiol.">
        <title>Complete genome sequence of Corynebacterium casei LMG S-19264T (=DSM 44701T), isolated from a smear-ripened cheese.</title>
        <authorList>
            <consortium name="US DOE Joint Genome Institute (JGI-PGF)"/>
            <person name="Walter F."/>
            <person name="Albersmeier A."/>
            <person name="Kalinowski J."/>
            <person name="Ruckert C."/>
        </authorList>
    </citation>
    <scope>NUCLEOTIDE SEQUENCE</scope>
    <source>
        <strain evidence="1">CGMCC 1.14988</strain>
    </source>
</reference>
<evidence type="ECO:0000313" key="2">
    <source>
        <dbReference type="Proteomes" id="UP000650511"/>
    </source>
</evidence>